<dbReference type="Proteomes" id="UP000617340">
    <property type="component" value="Unassembled WGS sequence"/>
</dbReference>
<sequence>MAWFGDSLSGLSHLKGQITNFTKEVLSEGIVKEIDDQTMQLKEANERCIQLQELLDTKDAENRRGKSGDLGGVGGGGGSEGGEGGETTYGKNTMREKENKIARLLEWNRSGS</sequence>
<feature type="compositionally biased region" description="Basic and acidic residues" evidence="1">
    <location>
        <begin position="57"/>
        <end position="67"/>
    </location>
</feature>
<organism evidence="2 3">
    <name type="scientific">Vespula germanica</name>
    <name type="common">German yellow jacket</name>
    <name type="synonym">Paravespula germanica</name>
    <dbReference type="NCBI Taxonomy" id="30212"/>
    <lineage>
        <taxon>Eukaryota</taxon>
        <taxon>Metazoa</taxon>
        <taxon>Ecdysozoa</taxon>
        <taxon>Arthropoda</taxon>
        <taxon>Hexapoda</taxon>
        <taxon>Insecta</taxon>
        <taxon>Pterygota</taxon>
        <taxon>Neoptera</taxon>
        <taxon>Endopterygota</taxon>
        <taxon>Hymenoptera</taxon>
        <taxon>Apocrita</taxon>
        <taxon>Aculeata</taxon>
        <taxon>Vespoidea</taxon>
        <taxon>Vespidae</taxon>
        <taxon>Vespinae</taxon>
        <taxon>Vespula</taxon>
    </lineage>
</organism>
<evidence type="ECO:0000256" key="1">
    <source>
        <dbReference type="SAM" id="MobiDB-lite"/>
    </source>
</evidence>
<accession>A0A834J9R0</accession>
<evidence type="ECO:0000313" key="2">
    <source>
        <dbReference type="EMBL" id="KAF7384538.1"/>
    </source>
</evidence>
<feature type="region of interest" description="Disordered" evidence="1">
    <location>
        <begin position="57"/>
        <end position="112"/>
    </location>
</feature>
<proteinExistence type="predicted"/>
<keyword evidence="3" id="KW-1185">Reference proteome</keyword>
<dbReference type="AlphaFoldDB" id="A0A834J9R0"/>
<comment type="caution">
    <text evidence="2">The sequence shown here is derived from an EMBL/GenBank/DDBJ whole genome shotgun (WGS) entry which is preliminary data.</text>
</comment>
<gene>
    <name evidence="2" type="ORF">HZH68_014150</name>
</gene>
<feature type="compositionally biased region" description="Basic and acidic residues" evidence="1">
    <location>
        <begin position="93"/>
        <end position="103"/>
    </location>
</feature>
<name>A0A834J9R0_VESGE</name>
<reference evidence="2" key="1">
    <citation type="journal article" date="2020" name="G3 (Bethesda)">
        <title>High-Quality Assemblies for Three Invasive Social Wasps from the &lt;i&gt;Vespula&lt;/i&gt; Genus.</title>
        <authorList>
            <person name="Harrop T.W.R."/>
            <person name="Guhlin J."/>
            <person name="McLaughlin G.M."/>
            <person name="Permina E."/>
            <person name="Stockwell P."/>
            <person name="Gilligan J."/>
            <person name="Le Lec M.F."/>
            <person name="Gruber M.A.M."/>
            <person name="Quinn O."/>
            <person name="Lovegrove M."/>
            <person name="Duncan E.J."/>
            <person name="Remnant E.J."/>
            <person name="Van Eeckhoven J."/>
            <person name="Graham B."/>
            <person name="Knapp R.A."/>
            <person name="Langford K.W."/>
            <person name="Kronenberg Z."/>
            <person name="Press M.O."/>
            <person name="Eacker S.M."/>
            <person name="Wilson-Rankin E.E."/>
            <person name="Purcell J."/>
            <person name="Lester P.J."/>
            <person name="Dearden P.K."/>
        </authorList>
    </citation>
    <scope>NUCLEOTIDE SEQUENCE</scope>
    <source>
        <strain evidence="2">Linc-1</strain>
    </source>
</reference>
<evidence type="ECO:0000313" key="3">
    <source>
        <dbReference type="Proteomes" id="UP000617340"/>
    </source>
</evidence>
<protein>
    <submittedName>
        <fullName evidence="2">Uncharacterized protein</fullName>
    </submittedName>
</protein>
<feature type="compositionally biased region" description="Gly residues" evidence="1">
    <location>
        <begin position="68"/>
        <end position="87"/>
    </location>
</feature>
<dbReference type="EMBL" id="JACSDZ010000017">
    <property type="protein sequence ID" value="KAF7384538.1"/>
    <property type="molecule type" value="Genomic_DNA"/>
</dbReference>